<name>A0A2N6D1A7_9GAMM</name>
<dbReference type="GO" id="GO:0016787">
    <property type="term" value="F:hydrolase activity"/>
    <property type="evidence" value="ECO:0007669"/>
    <property type="project" value="UniProtKB-KW"/>
</dbReference>
<evidence type="ECO:0000259" key="2">
    <source>
        <dbReference type="Pfam" id="PF12146"/>
    </source>
</evidence>
<dbReference type="Gene3D" id="3.40.50.1820">
    <property type="entry name" value="alpha/beta hydrolase"/>
    <property type="match status" value="1"/>
</dbReference>
<dbReference type="InterPro" id="IPR029058">
    <property type="entry name" value="AB_hydrolase_fold"/>
</dbReference>
<dbReference type="AlphaFoldDB" id="A0A2N6D1A7"/>
<feature type="domain" description="Serine aminopeptidase S33" evidence="2">
    <location>
        <begin position="70"/>
        <end position="198"/>
    </location>
</feature>
<dbReference type="Proteomes" id="UP000235015">
    <property type="component" value="Unassembled WGS sequence"/>
</dbReference>
<organism evidence="3 4">
    <name type="scientific">Sedimenticola selenatireducens</name>
    <dbReference type="NCBI Taxonomy" id="191960"/>
    <lineage>
        <taxon>Bacteria</taxon>
        <taxon>Pseudomonadati</taxon>
        <taxon>Pseudomonadota</taxon>
        <taxon>Gammaproteobacteria</taxon>
        <taxon>Chromatiales</taxon>
        <taxon>Sedimenticolaceae</taxon>
        <taxon>Sedimenticola</taxon>
    </lineage>
</organism>
<dbReference type="PANTHER" id="PTHR12277">
    <property type="entry name" value="ALPHA/BETA HYDROLASE DOMAIN-CONTAINING PROTEIN"/>
    <property type="match status" value="1"/>
</dbReference>
<dbReference type="Pfam" id="PF12146">
    <property type="entry name" value="Hydrolase_4"/>
    <property type="match status" value="1"/>
</dbReference>
<dbReference type="EMBL" id="PKUN01000001">
    <property type="protein sequence ID" value="PLX63463.1"/>
    <property type="molecule type" value="Genomic_DNA"/>
</dbReference>
<dbReference type="RefSeq" id="WP_273437242.1">
    <property type="nucleotide sequence ID" value="NZ_PKUN01000001.1"/>
</dbReference>
<evidence type="ECO:0000256" key="1">
    <source>
        <dbReference type="SAM" id="Phobius"/>
    </source>
</evidence>
<proteinExistence type="predicted"/>
<dbReference type="InterPro" id="IPR022742">
    <property type="entry name" value="Hydrolase_4"/>
</dbReference>
<evidence type="ECO:0000313" key="4">
    <source>
        <dbReference type="Proteomes" id="UP000235015"/>
    </source>
</evidence>
<keyword evidence="1" id="KW-0472">Membrane</keyword>
<reference evidence="3 4" key="1">
    <citation type="submission" date="2017-11" db="EMBL/GenBank/DDBJ databases">
        <title>Genome-resolved metagenomics identifies genetic mobility, metabolic interactions, and unexpected diversity in perchlorate-reducing communities.</title>
        <authorList>
            <person name="Barnum T.P."/>
            <person name="Figueroa I.A."/>
            <person name="Carlstrom C.I."/>
            <person name="Lucas L.N."/>
            <person name="Engelbrektson A.L."/>
            <person name="Coates J.D."/>
        </authorList>
    </citation>
    <scope>NUCLEOTIDE SEQUENCE [LARGE SCALE GENOMIC DNA]</scope>
    <source>
        <strain evidence="3">BM301</strain>
    </source>
</reference>
<evidence type="ECO:0000313" key="3">
    <source>
        <dbReference type="EMBL" id="PLX63463.1"/>
    </source>
</evidence>
<keyword evidence="3" id="KW-0378">Hydrolase</keyword>
<keyword evidence="1" id="KW-1133">Transmembrane helix</keyword>
<dbReference type="STRING" id="1111735.GCA_000428045_03262"/>
<gene>
    <name evidence="3" type="ORF">C0630_00725</name>
</gene>
<comment type="caution">
    <text evidence="3">The sequence shown here is derived from an EMBL/GenBank/DDBJ whole genome shotgun (WGS) entry which is preliminary data.</text>
</comment>
<dbReference type="PANTHER" id="PTHR12277:SF81">
    <property type="entry name" value="PROTEIN ABHD13"/>
    <property type="match status" value="1"/>
</dbReference>
<accession>A0A2N6D1A7</accession>
<sequence length="279" mass="31333">MLNVILIAAGIYAVLLLIVYLNQSSLLYLPGMPSRELTASPRDIGLIHEDVRLLTDDGVDLHGWYIPTERARGTLLFFHGNAGIISHRLESLQIFHQLGLNVLIFDYRGYGQSQGQPGERGTQLDALAAWHHLVDIRGESPDRIVLFGRSLGGALAAWLAARVQPGALILESAFISVPELAAELYWWLPARLLSRLQYNTRNYLAEVHCPVQVIHSREDEIIPYRHGQSLYEAAHPPRTFLELRGDHNTGFIVSGDNYMRGLETFLTAHLPDPLKEHRP</sequence>
<dbReference type="SUPFAM" id="SSF53474">
    <property type="entry name" value="alpha/beta-Hydrolases"/>
    <property type="match status" value="1"/>
</dbReference>
<keyword evidence="1" id="KW-0812">Transmembrane</keyword>
<feature type="transmembrane region" description="Helical" evidence="1">
    <location>
        <begin position="6"/>
        <end position="29"/>
    </location>
</feature>
<protein>
    <submittedName>
        <fullName evidence="3">Alpha/beta hydrolase</fullName>
    </submittedName>
</protein>